<dbReference type="PANTHER" id="PTHR35094:SF7">
    <property type="entry name" value="LEUCINE-RICH REPEAT EXTENSIN-LIKE PROTEIN 2"/>
    <property type="match status" value="1"/>
</dbReference>
<name>A0A5J5ALK3_9ASTE</name>
<accession>A0A5J5ALK3</accession>
<dbReference type="EMBL" id="CM018043">
    <property type="protein sequence ID" value="KAA8530642.1"/>
    <property type="molecule type" value="Genomic_DNA"/>
</dbReference>
<dbReference type="OrthoDB" id="1302077at2759"/>
<dbReference type="AlphaFoldDB" id="A0A5J5ALK3"/>
<dbReference type="Proteomes" id="UP000325577">
    <property type="component" value="Linkage Group LG2"/>
</dbReference>
<sequence length="128" mass="13984">MWFSTHQWIHIPLMILVLFVPVSVAVNETLVPQVPDPNVKCMTCSCANPCVQQLPPPPPPPKTQYCTPVTTETPPPPRFVYVTGPPGNLYSTDLYNSVFYSAAGTGRNVVLGLLLLGACGLLEMLAFW</sequence>
<evidence type="ECO:0000256" key="1">
    <source>
        <dbReference type="SAM" id="Phobius"/>
    </source>
</evidence>
<keyword evidence="1" id="KW-0472">Membrane</keyword>
<keyword evidence="1" id="KW-1133">Transmembrane helix</keyword>
<evidence type="ECO:0000313" key="3">
    <source>
        <dbReference type="Proteomes" id="UP000325577"/>
    </source>
</evidence>
<keyword evidence="1" id="KW-0812">Transmembrane</keyword>
<dbReference type="PANTHER" id="PTHR35094">
    <property type="entry name" value="LEUCINE-RICH REPEAT EXTENSIN-LIKE PROTEIN 2"/>
    <property type="match status" value="1"/>
</dbReference>
<gene>
    <name evidence="2" type="ORF">F0562_005424</name>
</gene>
<proteinExistence type="predicted"/>
<reference evidence="2 3" key="1">
    <citation type="submission" date="2019-09" db="EMBL/GenBank/DDBJ databases">
        <title>A chromosome-level genome assembly of the Chinese tupelo Nyssa sinensis.</title>
        <authorList>
            <person name="Yang X."/>
            <person name="Kang M."/>
            <person name="Yang Y."/>
            <person name="Xiong H."/>
            <person name="Wang M."/>
            <person name="Zhang Z."/>
            <person name="Wang Z."/>
            <person name="Wu H."/>
            <person name="Ma T."/>
            <person name="Liu J."/>
            <person name="Xi Z."/>
        </authorList>
    </citation>
    <scope>NUCLEOTIDE SEQUENCE [LARGE SCALE GENOMIC DNA]</scope>
    <source>
        <strain evidence="2">J267</strain>
        <tissue evidence="2">Leaf</tissue>
    </source>
</reference>
<feature type="transmembrane region" description="Helical" evidence="1">
    <location>
        <begin position="109"/>
        <end position="127"/>
    </location>
</feature>
<evidence type="ECO:0000313" key="2">
    <source>
        <dbReference type="EMBL" id="KAA8530642.1"/>
    </source>
</evidence>
<keyword evidence="3" id="KW-1185">Reference proteome</keyword>
<feature type="transmembrane region" description="Helical" evidence="1">
    <location>
        <begin position="7"/>
        <end position="26"/>
    </location>
</feature>
<organism evidence="2 3">
    <name type="scientific">Nyssa sinensis</name>
    <dbReference type="NCBI Taxonomy" id="561372"/>
    <lineage>
        <taxon>Eukaryota</taxon>
        <taxon>Viridiplantae</taxon>
        <taxon>Streptophyta</taxon>
        <taxon>Embryophyta</taxon>
        <taxon>Tracheophyta</taxon>
        <taxon>Spermatophyta</taxon>
        <taxon>Magnoliopsida</taxon>
        <taxon>eudicotyledons</taxon>
        <taxon>Gunneridae</taxon>
        <taxon>Pentapetalae</taxon>
        <taxon>asterids</taxon>
        <taxon>Cornales</taxon>
        <taxon>Nyssaceae</taxon>
        <taxon>Nyssa</taxon>
    </lineage>
</organism>
<protein>
    <submittedName>
        <fullName evidence="2">Uncharacterized protein</fullName>
    </submittedName>
</protein>